<proteinExistence type="predicted"/>
<evidence type="ECO:0000313" key="6">
    <source>
        <dbReference type="Proteomes" id="UP000422840"/>
    </source>
</evidence>
<accession>A0A1L5YQM3</accession>
<dbReference type="Proteomes" id="UP000315070">
    <property type="component" value="Segment"/>
</dbReference>
<dbReference type="EMBL" id="MK572847">
    <property type="protein sequence ID" value="QGQ62252.1"/>
    <property type="molecule type" value="Genomic_DNA"/>
</dbReference>
<dbReference type="EMBL" id="MK050972">
    <property type="protein sequence ID" value="AZI71471.1"/>
    <property type="molecule type" value="Genomic_DNA"/>
</dbReference>
<reference evidence="3" key="2">
    <citation type="submission" date="2018-10" db="EMBL/GenBank/DDBJ databases">
        <authorList>
            <person name="Zhang M."/>
            <person name="Wu Y."/>
            <person name="Zhang X."/>
        </authorList>
    </citation>
    <scope>NUCLEOTIDE SEQUENCE [LARGE SCALE GENOMIC DNA]</scope>
    <source>
        <strain evidence="3">FAdV-1</strain>
    </source>
</reference>
<protein>
    <submittedName>
        <fullName evidence="3">ORF3</fullName>
    </submittedName>
</protein>
<evidence type="ECO:0000313" key="2">
    <source>
        <dbReference type="EMBL" id="APP94087.1"/>
    </source>
</evidence>
<dbReference type="EMBL" id="KX247012">
    <property type="protein sequence ID" value="APP94087.1"/>
    <property type="molecule type" value="Genomic_DNA"/>
</dbReference>
<sequence>MGVEGMWNVFLFILQVAALPSIKCSINGSGFSSTKGRQYREAWGAISPSDRMELIRLSEIASGKHAHKALKRLLALESLPPQSTRVFSSPRSHRRMALAATFPS</sequence>
<dbReference type="Proteomes" id="UP000320767">
    <property type="component" value="Segment"/>
</dbReference>
<dbReference type="Proteomes" id="UP000315643">
    <property type="component" value="Genome"/>
</dbReference>
<evidence type="ECO:0000313" key="5">
    <source>
        <dbReference type="EMBL" id="QGQ62286.1"/>
    </source>
</evidence>
<reference evidence="1" key="1">
    <citation type="journal article" date="2016" name="Infect. Genet. Evol.">
        <title>Whole genome sequencing of Fowl aviadenovirus A - a causative agent of gizzard erosion and ulceration, in adult laying hens.</title>
        <authorList>
            <person name="Matczuk A.K."/>
            <person name="Niczyporuk J.S."/>
            <person name="Kuczkowski M."/>
            <person name="Wozniakowski G."/>
            <person name="Nowak M."/>
            <person name="Wieliczko A."/>
        </authorList>
    </citation>
    <scope>NUCLEOTIDE SEQUENCE [LARGE SCALE GENOMIC DNA]</scope>
    <source>
        <strain evidence="2">61/11z</strain>
        <strain evidence="1">W-15</strain>
    </source>
</reference>
<organism evidence="1">
    <name type="scientific">Fowl aviadenovirus A</name>
    <dbReference type="NCBI Taxonomy" id="190061"/>
    <lineage>
        <taxon>Viruses</taxon>
        <taxon>Varidnaviria</taxon>
        <taxon>Bamfordvirae</taxon>
        <taxon>Preplasmiviricota</taxon>
        <taxon>Polisuviricotina</taxon>
        <taxon>Pharingeaviricetes</taxon>
        <taxon>Rowavirales</taxon>
        <taxon>Adenoviridae</taxon>
        <taxon>Aviadenovirus</taxon>
        <taxon>Aviadenovirus ventriculi</taxon>
    </lineage>
</organism>
<reference evidence="6 7" key="3">
    <citation type="journal article" date="2019" name="Viruses">
        <title>Fowl Adenovirus (FAdV) Recombination with Intertypic Crossovers in Genomes of FAdV-D and FAdV-E, Displaying Hybrid Serological Phenotypes.</title>
        <authorList>
            <person name="Schachner A."/>
            <person name="Gonzalez G."/>
            <person name="Endler L."/>
            <person name="Ito K."/>
            <person name="Hess M."/>
        </authorList>
    </citation>
    <scope>NUCLEOTIDE SEQUENCE [LARGE SCALE GENOMIC DNA]</scope>
    <source>
        <strain evidence="5 6">11-7127</strain>
        <strain evidence="4 7">OTE</strain>
    </source>
</reference>
<dbReference type="EMBL" id="MK572848">
    <property type="protein sequence ID" value="QGQ62286.1"/>
    <property type="molecule type" value="Genomic_DNA"/>
</dbReference>
<evidence type="ECO:0000313" key="7">
    <source>
        <dbReference type="Proteomes" id="UP000425128"/>
    </source>
</evidence>
<evidence type="ECO:0000313" key="4">
    <source>
        <dbReference type="EMBL" id="QGQ62252.1"/>
    </source>
</evidence>
<evidence type="ECO:0000313" key="3">
    <source>
        <dbReference type="EMBL" id="AZI71471.1"/>
    </source>
</evidence>
<dbReference type="Proteomes" id="UP000425128">
    <property type="component" value="Segment"/>
</dbReference>
<name>A0A1L5YQM3_9ADEN</name>
<dbReference type="Proteomes" id="UP000422840">
    <property type="component" value="Segment"/>
</dbReference>
<dbReference type="EMBL" id="KX247011">
    <property type="protein sequence ID" value="APP94053.1"/>
    <property type="molecule type" value="Genomic_DNA"/>
</dbReference>
<evidence type="ECO:0000313" key="1">
    <source>
        <dbReference type="EMBL" id="APP94053.1"/>
    </source>
</evidence>